<dbReference type="InterPro" id="IPR050638">
    <property type="entry name" value="AA-Vitamin_Transporters"/>
</dbReference>
<evidence type="ECO:0000256" key="4">
    <source>
        <dbReference type="ARBA" id="ARBA00022989"/>
    </source>
</evidence>
<feature type="domain" description="EamA" evidence="8">
    <location>
        <begin position="56"/>
        <end position="190"/>
    </location>
</feature>
<keyword evidence="10" id="KW-1185">Reference proteome</keyword>
<feature type="transmembrane region" description="Helical" evidence="7">
    <location>
        <begin position="231"/>
        <end position="252"/>
    </location>
</feature>
<dbReference type="Proteomes" id="UP000420562">
    <property type="component" value="Unassembled WGS sequence"/>
</dbReference>
<evidence type="ECO:0000313" key="10">
    <source>
        <dbReference type="Proteomes" id="UP000420562"/>
    </source>
</evidence>
<keyword evidence="2" id="KW-1003">Cell membrane</keyword>
<accession>A0A7J4ZU38</accession>
<keyword evidence="3 7" id="KW-0812">Transmembrane</keyword>
<dbReference type="Pfam" id="PF00892">
    <property type="entry name" value="EamA"/>
    <property type="match status" value="2"/>
</dbReference>
<dbReference type="InterPro" id="IPR000620">
    <property type="entry name" value="EamA_dom"/>
</dbReference>
<feature type="transmembrane region" description="Helical" evidence="7">
    <location>
        <begin position="179"/>
        <end position="202"/>
    </location>
</feature>
<dbReference type="SUPFAM" id="SSF103481">
    <property type="entry name" value="Multidrug resistance efflux transporter EmrE"/>
    <property type="match status" value="2"/>
</dbReference>
<name>A0A7J4ZU38_9BACT</name>
<feature type="transmembrane region" description="Helical" evidence="7">
    <location>
        <begin position="299"/>
        <end position="318"/>
    </location>
</feature>
<evidence type="ECO:0000313" key="9">
    <source>
        <dbReference type="EMBL" id="KAB0666853.1"/>
    </source>
</evidence>
<feature type="region of interest" description="Disordered" evidence="6">
    <location>
        <begin position="1"/>
        <end position="23"/>
    </location>
</feature>
<dbReference type="PANTHER" id="PTHR32322:SF18">
    <property type="entry name" value="S-ADENOSYLMETHIONINE_S-ADENOSYLHOMOCYSTEINE TRANSPORTER"/>
    <property type="match status" value="1"/>
</dbReference>
<gene>
    <name evidence="9" type="ORF">F6V25_05410</name>
</gene>
<reference evidence="9 10" key="1">
    <citation type="submission" date="2019-09" db="EMBL/GenBank/DDBJ databases">
        <title>Geobacter sp. Red96, a novel strain isolated from paddy soil.</title>
        <authorList>
            <person name="Xu Z."/>
            <person name="Masuda Y."/>
            <person name="Itoh H."/>
            <person name="Senoo K."/>
        </authorList>
    </citation>
    <scope>NUCLEOTIDE SEQUENCE [LARGE SCALE GENOMIC DNA]</scope>
    <source>
        <strain evidence="9 10">Red96</strain>
    </source>
</reference>
<comment type="subcellular location">
    <subcellularLocation>
        <location evidence="1">Cell membrane</location>
        <topology evidence="1">Multi-pass membrane protein</topology>
    </subcellularLocation>
</comment>
<sequence length="369" mass="40408">MRIVVSQRPKKKGAKRSRESGSARHNVLASSNLLPIAAVREFYLLINKIENHQLFSGYFFAISATAIWSGNFIIARGLNESIPPISLAFWRWVVAVIVFLPFALKPLIADWQVIKKNIPYLCLTSLLGITIFNTLIYFAGHTTTALNLSLISVTFPIFIVILSRIFFNEAITVNKSVGITLVASGVVLLVTKGALFSLLNISLAIGDVWMLLAAVTFAVYSILLKHKPAQIGIMAFQLSTFLLGLIFLFPFYLWEYLTAPHVVFAMKTVCSILYVGVFASLTAFVLWNKAVVALGPSKAGLVYYTLPVFSGISAYFYLNEEISIIHFYSVLLIVSGILTASYESKRSRQCLPAAGGAEGGAARTSSADA</sequence>
<proteinExistence type="predicted"/>
<feature type="transmembrane region" description="Helical" evidence="7">
    <location>
        <begin position="120"/>
        <end position="139"/>
    </location>
</feature>
<evidence type="ECO:0000259" key="8">
    <source>
        <dbReference type="Pfam" id="PF00892"/>
    </source>
</evidence>
<feature type="transmembrane region" description="Helical" evidence="7">
    <location>
        <begin position="55"/>
        <end position="75"/>
    </location>
</feature>
<comment type="caution">
    <text evidence="9">The sequence shown here is derived from an EMBL/GenBank/DDBJ whole genome shotgun (WGS) entry which is preliminary data.</text>
</comment>
<evidence type="ECO:0000256" key="3">
    <source>
        <dbReference type="ARBA" id="ARBA00022692"/>
    </source>
</evidence>
<evidence type="ECO:0000256" key="5">
    <source>
        <dbReference type="ARBA" id="ARBA00023136"/>
    </source>
</evidence>
<protein>
    <submittedName>
        <fullName evidence="9">DMT family transporter</fullName>
    </submittedName>
</protein>
<organism evidence="9 10">
    <name type="scientific">Oryzomonas japonica</name>
    <dbReference type="NCBI Taxonomy" id="2603858"/>
    <lineage>
        <taxon>Bacteria</taxon>
        <taxon>Pseudomonadati</taxon>
        <taxon>Thermodesulfobacteriota</taxon>
        <taxon>Desulfuromonadia</taxon>
        <taxon>Geobacterales</taxon>
        <taxon>Geobacteraceae</taxon>
        <taxon>Oryzomonas</taxon>
    </lineage>
</organism>
<evidence type="ECO:0000256" key="6">
    <source>
        <dbReference type="SAM" id="MobiDB-lite"/>
    </source>
</evidence>
<evidence type="ECO:0000256" key="2">
    <source>
        <dbReference type="ARBA" id="ARBA00022475"/>
    </source>
</evidence>
<feature type="transmembrane region" description="Helical" evidence="7">
    <location>
        <begin position="324"/>
        <end position="342"/>
    </location>
</feature>
<evidence type="ECO:0000256" key="7">
    <source>
        <dbReference type="SAM" id="Phobius"/>
    </source>
</evidence>
<dbReference type="EMBL" id="VZQZ01000002">
    <property type="protein sequence ID" value="KAB0666853.1"/>
    <property type="molecule type" value="Genomic_DNA"/>
</dbReference>
<keyword evidence="5 7" id="KW-0472">Membrane</keyword>
<feature type="transmembrane region" description="Helical" evidence="7">
    <location>
        <begin position="208"/>
        <end position="224"/>
    </location>
</feature>
<dbReference type="InterPro" id="IPR037185">
    <property type="entry name" value="EmrE-like"/>
</dbReference>
<evidence type="ECO:0000256" key="1">
    <source>
        <dbReference type="ARBA" id="ARBA00004651"/>
    </source>
</evidence>
<feature type="transmembrane region" description="Helical" evidence="7">
    <location>
        <begin position="264"/>
        <end position="287"/>
    </location>
</feature>
<feature type="transmembrane region" description="Helical" evidence="7">
    <location>
        <begin position="87"/>
        <end position="108"/>
    </location>
</feature>
<dbReference type="GO" id="GO:0005886">
    <property type="term" value="C:plasma membrane"/>
    <property type="evidence" value="ECO:0007669"/>
    <property type="project" value="UniProtKB-SubCell"/>
</dbReference>
<feature type="domain" description="EamA" evidence="8">
    <location>
        <begin position="205"/>
        <end position="340"/>
    </location>
</feature>
<feature type="transmembrane region" description="Helical" evidence="7">
    <location>
        <begin position="145"/>
        <end position="167"/>
    </location>
</feature>
<keyword evidence="4 7" id="KW-1133">Transmembrane helix</keyword>
<dbReference type="AlphaFoldDB" id="A0A7J4ZU38"/>
<dbReference type="PANTHER" id="PTHR32322">
    <property type="entry name" value="INNER MEMBRANE TRANSPORTER"/>
    <property type="match status" value="1"/>
</dbReference>